<name>A0A6C0KS95_9ZZZZ</name>
<dbReference type="AlphaFoldDB" id="A0A6C0KS95"/>
<sequence>MYARLSSSNFNYSSNPLPKYRNYTKLDEIKIDNNRMQLDNKKFVIPREVYAQTIKRHPEIEYETQFFDKIKVPEQAHVVQQPIAKDGR</sequence>
<organism evidence="1">
    <name type="scientific">viral metagenome</name>
    <dbReference type="NCBI Taxonomy" id="1070528"/>
    <lineage>
        <taxon>unclassified sequences</taxon>
        <taxon>metagenomes</taxon>
        <taxon>organismal metagenomes</taxon>
    </lineage>
</organism>
<dbReference type="EMBL" id="MN740961">
    <property type="protein sequence ID" value="QHU20061.1"/>
    <property type="molecule type" value="Genomic_DNA"/>
</dbReference>
<reference evidence="1" key="1">
    <citation type="journal article" date="2020" name="Nature">
        <title>Giant virus diversity and host interactions through global metagenomics.</title>
        <authorList>
            <person name="Schulz F."/>
            <person name="Roux S."/>
            <person name="Paez-Espino D."/>
            <person name="Jungbluth S."/>
            <person name="Walsh D.A."/>
            <person name="Denef V.J."/>
            <person name="McMahon K.D."/>
            <person name="Konstantinidis K.T."/>
            <person name="Eloe-Fadrosh E.A."/>
            <person name="Kyrpides N.C."/>
            <person name="Woyke T."/>
        </authorList>
    </citation>
    <scope>NUCLEOTIDE SEQUENCE</scope>
    <source>
        <strain evidence="1">GVMAG-S-3300013014-136</strain>
    </source>
</reference>
<accession>A0A6C0KS95</accession>
<evidence type="ECO:0000313" key="1">
    <source>
        <dbReference type="EMBL" id="QHU20061.1"/>
    </source>
</evidence>
<protein>
    <submittedName>
        <fullName evidence="1">Uncharacterized protein</fullName>
    </submittedName>
</protein>
<proteinExistence type="predicted"/>